<sequence>MQRQQKIRASNIQAAIGVTESLSTSLGPRGLDKLLITGNKTLITNDGATILKTMSPLHPITKILCNVAKAQDEACGDGTTSVVVLTGCLLRSISGLLERGVHPTQICRGLERVKEYSMEYVKKIAIPIGQNSTPDLEINDYIKSAVTSLSSKVVSTSATEMAPVAVEAVLKVKGNLRDLKVVKKMGSLEDIKIHSGVVLNASLNENPFKEKKKIVLIKFCISAPKTNLDSKIIVNDYALMDRIIKEERAYILDICKKIKMAGIQMIIVQKSILRESVSELAMHFLKRLGILVVNDVEREEMEFLERSLCVKPVSEVDLLCDKNIALAEVELTEDILSIYKPGMPTCSVVVRASEDIILDEAERSLNDALCVVKCLVEDPYLVPGGGAIEIGISKLLAEKSLSGGDDGIILSELGRAFEGIPYYLARNAGLNPIDIISELKGVISTKPTMGVDIRRAGVGCMVEEDVIQPLKVSRCVVSLAIETVMMILKIDDILPSI</sequence>
<evidence type="ECO:0000256" key="1">
    <source>
        <dbReference type="ARBA" id="ARBA00002912"/>
    </source>
</evidence>
<dbReference type="Pfam" id="PF00118">
    <property type="entry name" value="Cpn60_TCP1"/>
    <property type="match status" value="1"/>
</dbReference>
<keyword evidence="9" id="KW-1185">Reference proteome</keyword>
<dbReference type="Gene3D" id="1.10.560.10">
    <property type="entry name" value="GroEL-like equatorial domain"/>
    <property type="match status" value="1"/>
</dbReference>
<dbReference type="SUPFAM" id="SSF54849">
    <property type="entry name" value="GroEL-intermediate domain like"/>
    <property type="match status" value="1"/>
</dbReference>
<dbReference type="Gene3D" id="3.50.7.10">
    <property type="entry name" value="GroEL"/>
    <property type="match status" value="1"/>
</dbReference>
<evidence type="ECO:0000256" key="3">
    <source>
        <dbReference type="ARBA" id="ARBA00011381"/>
    </source>
</evidence>
<gene>
    <name evidence="8" type="primary">CCT4</name>
    <name evidence="8" type="ORF">TCON_0946</name>
</gene>
<comment type="similarity">
    <text evidence="2 7">Belongs to the TCP-1 chaperonin family.</text>
</comment>
<accession>A0ABQ7I0J3</accession>
<dbReference type="InterPro" id="IPR027413">
    <property type="entry name" value="GROEL-like_equatorial_sf"/>
</dbReference>
<dbReference type="EMBL" id="SBIQ01000045">
    <property type="protein sequence ID" value="KAF7683861.1"/>
    <property type="molecule type" value="Genomic_DNA"/>
</dbReference>
<dbReference type="InterPro" id="IPR027410">
    <property type="entry name" value="TCP-1-like_intermed_sf"/>
</dbReference>
<dbReference type="SUPFAM" id="SSF52029">
    <property type="entry name" value="GroEL apical domain-like"/>
    <property type="match status" value="1"/>
</dbReference>
<keyword evidence="5 7" id="KW-0067">ATP-binding</keyword>
<keyword evidence="4 7" id="KW-0547">Nucleotide-binding</keyword>
<proteinExistence type="inferred from homology"/>
<dbReference type="Gene3D" id="3.30.260.10">
    <property type="entry name" value="TCP-1-like chaperonin intermediate domain"/>
    <property type="match status" value="1"/>
</dbReference>
<name>A0ABQ7I0J3_9MICR</name>
<evidence type="ECO:0000313" key="8">
    <source>
        <dbReference type="EMBL" id="KAF7683861.1"/>
    </source>
</evidence>
<dbReference type="Proteomes" id="UP001516464">
    <property type="component" value="Unassembled WGS sequence"/>
</dbReference>
<comment type="function">
    <text evidence="1">Molecular chaperone; assists the folding of proteins upon ATP hydrolysis.</text>
</comment>
<evidence type="ECO:0000256" key="2">
    <source>
        <dbReference type="ARBA" id="ARBA00008020"/>
    </source>
</evidence>
<evidence type="ECO:0000256" key="6">
    <source>
        <dbReference type="ARBA" id="ARBA00023186"/>
    </source>
</evidence>
<organism evidence="8 9">
    <name type="scientific">Astathelohania contejeani</name>
    <dbReference type="NCBI Taxonomy" id="164912"/>
    <lineage>
        <taxon>Eukaryota</taxon>
        <taxon>Fungi</taxon>
        <taxon>Fungi incertae sedis</taxon>
        <taxon>Microsporidia</taxon>
        <taxon>Astathelohaniidae</taxon>
        <taxon>Astathelohania</taxon>
    </lineage>
</organism>
<evidence type="ECO:0000256" key="4">
    <source>
        <dbReference type="ARBA" id="ARBA00022741"/>
    </source>
</evidence>
<comment type="caution">
    <text evidence="8">The sequence shown here is derived from an EMBL/GenBank/DDBJ whole genome shotgun (WGS) entry which is preliminary data.</text>
</comment>
<comment type="subunit">
    <text evidence="3">Component of the T-complex protein 1 (TCP1) complex.</text>
</comment>
<keyword evidence="6 7" id="KW-0143">Chaperone</keyword>
<dbReference type="InterPro" id="IPR027409">
    <property type="entry name" value="GroEL-like_apical_dom_sf"/>
</dbReference>
<dbReference type="InterPro" id="IPR017998">
    <property type="entry name" value="Chaperone_TCP-1"/>
</dbReference>
<dbReference type="InterPro" id="IPR002423">
    <property type="entry name" value="Cpn60/GroEL/TCP-1"/>
</dbReference>
<dbReference type="PRINTS" id="PR00304">
    <property type="entry name" value="TCOMPLEXTCP1"/>
</dbReference>
<dbReference type="SUPFAM" id="SSF48592">
    <property type="entry name" value="GroEL equatorial domain-like"/>
    <property type="match status" value="1"/>
</dbReference>
<reference evidence="8 9" key="1">
    <citation type="submission" date="2019-01" db="EMBL/GenBank/DDBJ databases">
        <title>Genomes sequencing and comparative genomics of infectious freshwater microsporidia, Cucumispora dikerogammari and Thelohania contejeani.</title>
        <authorList>
            <person name="Cormier A."/>
            <person name="Giraud I."/>
            <person name="Wattier R."/>
            <person name="Teixeira M."/>
            <person name="Grandjean F."/>
            <person name="Rigaud T."/>
            <person name="Cordaux R."/>
        </authorList>
    </citation>
    <scope>NUCLEOTIDE SEQUENCE [LARGE SCALE GENOMIC DNA]</scope>
    <source>
        <strain evidence="8">T1</strain>
        <tissue evidence="8">Spores</tissue>
    </source>
</reference>
<protein>
    <submittedName>
        <fullName evidence="8">T-complex protein 1 subunit delta</fullName>
    </submittedName>
</protein>
<evidence type="ECO:0000256" key="7">
    <source>
        <dbReference type="RuleBase" id="RU004187"/>
    </source>
</evidence>
<dbReference type="PANTHER" id="PTHR11353">
    <property type="entry name" value="CHAPERONIN"/>
    <property type="match status" value="1"/>
</dbReference>
<evidence type="ECO:0000256" key="5">
    <source>
        <dbReference type="ARBA" id="ARBA00022840"/>
    </source>
</evidence>
<evidence type="ECO:0000313" key="9">
    <source>
        <dbReference type="Proteomes" id="UP001516464"/>
    </source>
</evidence>